<feature type="region of interest" description="Disordered" evidence="1">
    <location>
        <begin position="1"/>
        <end position="124"/>
    </location>
</feature>
<dbReference type="EMBL" id="JARWAF010000004">
    <property type="protein sequence ID" value="MDJ1640758.1"/>
    <property type="molecule type" value="Genomic_DNA"/>
</dbReference>
<name>A0ABT7D593_9ACTN</name>
<feature type="compositionally biased region" description="Basic and acidic residues" evidence="1">
    <location>
        <begin position="78"/>
        <end position="93"/>
    </location>
</feature>
<dbReference type="RefSeq" id="WP_283893383.1">
    <property type="nucleotide sequence ID" value="NZ_JARWAF010000004.1"/>
</dbReference>
<reference evidence="2 3" key="1">
    <citation type="submission" date="2023-04" db="EMBL/GenBank/DDBJ databases">
        <title>A novel species of the genus Streptomyces: Streptomyces pakalii sp. nov. isolated from a Mexican soil jungle.</title>
        <authorList>
            <person name="Chavez-Hernandez M.A."/>
            <person name="Ortiz-Alvarez J."/>
            <person name="Villa-Tanaca L."/>
            <person name="Hernandez-Rodriguez C."/>
        </authorList>
    </citation>
    <scope>NUCLEOTIDE SEQUENCE [LARGE SCALE GENOMIC DNA]</scope>
    <source>
        <strain evidence="2 3">ENCB-J15</strain>
    </source>
</reference>
<organism evidence="2 3">
    <name type="scientific">Streptomyces pakalii</name>
    <dbReference type="NCBI Taxonomy" id="3036494"/>
    <lineage>
        <taxon>Bacteria</taxon>
        <taxon>Bacillati</taxon>
        <taxon>Actinomycetota</taxon>
        <taxon>Actinomycetes</taxon>
        <taxon>Kitasatosporales</taxon>
        <taxon>Streptomycetaceae</taxon>
        <taxon>Streptomyces</taxon>
    </lineage>
</organism>
<gene>
    <name evidence="2" type="ORF">P5W92_10095</name>
</gene>
<evidence type="ECO:0000313" key="3">
    <source>
        <dbReference type="Proteomes" id="UP001237194"/>
    </source>
</evidence>
<feature type="compositionally biased region" description="Basic and acidic residues" evidence="1">
    <location>
        <begin position="114"/>
        <end position="124"/>
    </location>
</feature>
<comment type="caution">
    <text evidence="2">The sequence shown here is derived from an EMBL/GenBank/DDBJ whole genome shotgun (WGS) entry which is preliminary data.</text>
</comment>
<keyword evidence="3" id="KW-1185">Reference proteome</keyword>
<feature type="compositionally biased region" description="Polar residues" evidence="1">
    <location>
        <begin position="68"/>
        <end position="77"/>
    </location>
</feature>
<sequence>MSKKPPRPGEGPSRFKGEGQHGWSPDVDEESQQPNPSAHRSFHPDTYAPEPDRPRKKPTEEEKRASLEGTTSESATSRGEDRGKDSDMRDTGRRGRSGRPSGEKDASAHTGVDPQERKGSDPTH</sequence>
<proteinExistence type="predicted"/>
<protein>
    <submittedName>
        <fullName evidence="2">Uncharacterized protein</fullName>
    </submittedName>
</protein>
<evidence type="ECO:0000313" key="2">
    <source>
        <dbReference type="EMBL" id="MDJ1640758.1"/>
    </source>
</evidence>
<feature type="compositionally biased region" description="Basic and acidic residues" evidence="1">
    <location>
        <begin position="50"/>
        <end position="66"/>
    </location>
</feature>
<accession>A0ABT7D593</accession>
<evidence type="ECO:0000256" key="1">
    <source>
        <dbReference type="SAM" id="MobiDB-lite"/>
    </source>
</evidence>
<dbReference type="Proteomes" id="UP001237194">
    <property type="component" value="Unassembled WGS sequence"/>
</dbReference>